<evidence type="ECO:0000313" key="1">
    <source>
        <dbReference type="EMBL" id="KFB52648.1"/>
    </source>
</evidence>
<dbReference type="EnsemblMetazoa" id="ASIC020919-RA">
    <property type="protein sequence ID" value="ASIC020919-PA"/>
    <property type="gene ID" value="ASIC020919"/>
</dbReference>
<evidence type="ECO:0000313" key="3">
    <source>
        <dbReference type="Proteomes" id="UP000030765"/>
    </source>
</evidence>
<keyword evidence="3" id="KW-1185">Reference proteome</keyword>
<dbReference type="EMBL" id="KE525402">
    <property type="protein sequence ID" value="KFB52648.1"/>
    <property type="molecule type" value="Genomic_DNA"/>
</dbReference>
<gene>
    <name evidence="1" type="ORF">ZHAS_00020919</name>
</gene>
<evidence type="ECO:0000313" key="2">
    <source>
        <dbReference type="EnsemblMetazoa" id="ASIC020919-PA"/>
    </source>
</evidence>
<sequence>MSPLHSNEVVTNHDWSSSGEEVVCFHYAPGIDFTGFTFNPEFRVLCGANRENSTSTIDHRWLVCCFNASTVPDSLEEATSARTLEKPGYVR</sequence>
<accession>A0A084WR04</accession>
<dbReference type="Proteomes" id="UP000030765">
    <property type="component" value="Unassembled WGS sequence"/>
</dbReference>
<protein>
    <submittedName>
        <fullName evidence="1 2">2-isopropylmalate synthase/homocitrate synthase</fullName>
    </submittedName>
</protein>
<dbReference type="VEuPathDB" id="VectorBase:ASIC020919"/>
<proteinExistence type="predicted"/>
<dbReference type="EMBL" id="ATLV01025869">
    <property type="status" value="NOT_ANNOTATED_CDS"/>
    <property type="molecule type" value="Genomic_DNA"/>
</dbReference>
<name>A0A084WR04_ANOSI</name>
<organism evidence="1">
    <name type="scientific">Anopheles sinensis</name>
    <name type="common">Mosquito</name>
    <dbReference type="NCBI Taxonomy" id="74873"/>
    <lineage>
        <taxon>Eukaryota</taxon>
        <taxon>Metazoa</taxon>
        <taxon>Ecdysozoa</taxon>
        <taxon>Arthropoda</taxon>
        <taxon>Hexapoda</taxon>
        <taxon>Insecta</taxon>
        <taxon>Pterygota</taxon>
        <taxon>Neoptera</taxon>
        <taxon>Endopterygota</taxon>
        <taxon>Diptera</taxon>
        <taxon>Nematocera</taxon>
        <taxon>Culicoidea</taxon>
        <taxon>Culicidae</taxon>
        <taxon>Anophelinae</taxon>
        <taxon>Anopheles</taxon>
    </lineage>
</organism>
<dbReference type="AlphaFoldDB" id="A0A084WR04"/>
<reference evidence="2" key="2">
    <citation type="submission" date="2020-05" db="UniProtKB">
        <authorList>
            <consortium name="EnsemblMetazoa"/>
        </authorList>
    </citation>
    <scope>IDENTIFICATION</scope>
</reference>
<reference evidence="1 3" key="1">
    <citation type="journal article" date="2014" name="BMC Genomics">
        <title>Genome sequence of Anopheles sinensis provides insight into genetics basis of mosquito competence for malaria parasites.</title>
        <authorList>
            <person name="Zhou D."/>
            <person name="Zhang D."/>
            <person name="Ding G."/>
            <person name="Shi L."/>
            <person name="Hou Q."/>
            <person name="Ye Y."/>
            <person name="Xu Y."/>
            <person name="Zhou H."/>
            <person name="Xiong C."/>
            <person name="Li S."/>
            <person name="Yu J."/>
            <person name="Hong S."/>
            <person name="Yu X."/>
            <person name="Zou P."/>
            <person name="Chen C."/>
            <person name="Chang X."/>
            <person name="Wang W."/>
            <person name="Lv Y."/>
            <person name="Sun Y."/>
            <person name="Ma L."/>
            <person name="Shen B."/>
            <person name="Zhu C."/>
        </authorList>
    </citation>
    <scope>NUCLEOTIDE SEQUENCE [LARGE SCALE GENOMIC DNA]</scope>
</reference>